<dbReference type="AlphaFoldDB" id="A0A645HT36"/>
<evidence type="ECO:0000313" key="1">
    <source>
        <dbReference type="EMBL" id="MPN42020.1"/>
    </source>
</evidence>
<organism evidence="1">
    <name type="scientific">bioreactor metagenome</name>
    <dbReference type="NCBI Taxonomy" id="1076179"/>
    <lineage>
        <taxon>unclassified sequences</taxon>
        <taxon>metagenomes</taxon>
        <taxon>ecological metagenomes</taxon>
    </lineage>
</organism>
<comment type="caution">
    <text evidence="1">The sequence shown here is derived from an EMBL/GenBank/DDBJ whole genome shotgun (WGS) entry which is preliminary data.</text>
</comment>
<protein>
    <submittedName>
        <fullName evidence="1">Uncharacterized protein</fullName>
    </submittedName>
</protein>
<proteinExistence type="predicted"/>
<accession>A0A645HT36</accession>
<dbReference type="EMBL" id="VSSQ01099446">
    <property type="protein sequence ID" value="MPN42020.1"/>
    <property type="molecule type" value="Genomic_DNA"/>
</dbReference>
<reference evidence="1" key="1">
    <citation type="submission" date="2019-08" db="EMBL/GenBank/DDBJ databases">
        <authorList>
            <person name="Kucharzyk K."/>
            <person name="Murdoch R.W."/>
            <person name="Higgins S."/>
            <person name="Loffler F."/>
        </authorList>
    </citation>
    <scope>NUCLEOTIDE SEQUENCE</scope>
</reference>
<gene>
    <name evidence="1" type="ORF">SDC9_189576</name>
</gene>
<name>A0A645HT36_9ZZZZ</name>
<sequence length="109" mass="12226">MRAELSALQPQAKAYQEFKMRIGDIECEAHRRADELEASTTARLNHLVAACRSQYEELVSTFDVTSNHVTGELRKVEVNLSQLPRAMDQVGANLTDLEAQLHRSKDGKS</sequence>